<dbReference type="Proteomes" id="UP001206983">
    <property type="component" value="Unassembled WGS sequence"/>
</dbReference>
<keyword evidence="1" id="KW-0812">Transmembrane</keyword>
<keyword evidence="1" id="KW-0472">Membrane</keyword>
<protein>
    <submittedName>
        <fullName evidence="2">Uncharacterized protein</fullName>
    </submittedName>
</protein>
<comment type="caution">
    <text evidence="2">The sequence shown here is derived from an EMBL/GenBank/DDBJ whole genome shotgun (WGS) entry which is preliminary data.</text>
</comment>
<name>A0AAE3KYP4_9EURY</name>
<evidence type="ECO:0000256" key="1">
    <source>
        <dbReference type="SAM" id="Phobius"/>
    </source>
</evidence>
<keyword evidence="3" id="KW-1185">Reference proteome</keyword>
<evidence type="ECO:0000313" key="3">
    <source>
        <dbReference type="Proteomes" id="UP001206983"/>
    </source>
</evidence>
<gene>
    <name evidence="2" type="ORF">PV02_04025</name>
</gene>
<feature type="transmembrane region" description="Helical" evidence="1">
    <location>
        <begin position="12"/>
        <end position="32"/>
    </location>
</feature>
<dbReference type="AlphaFoldDB" id="A0AAE3KYP4"/>
<keyword evidence="1" id="KW-1133">Transmembrane helix</keyword>
<sequence length="96" mass="10714">MQIKGKYLSENTVGVFLILGTVALYHIASFSLESQLLRGLLRNIPTLWFMLPGITSAIAYAILTKNLSKAVIVGILTAILWFIWVIICIIATFRFV</sequence>
<feature type="transmembrane region" description="Helical" evidence="1">
    <location>
        <begin position="44"/>
        <end position="63"/>
    </location>
</feature>
<proteinExistence type="predicted"/>
<organism evidence="2 3">
    <name type="scientific">Methanolobus chelungpuianus</name>
    <dbReference type="NCBI Taxonomy" id="502115"/>
    <lineage>
        <taxon>Archaea</taxon>
        <taxon>Methanobacteriati</taxon>
        <taxon>Methanobacteriota</taxon>
        <taxon>Stenosarchaea group</taxon>
        <taxon>Methanomicrobia</taxon>
        <taxon>Methanosarcinales</taxon>
        <taxon>Methanosarcinaceae</taxon>
        <taxon>Methanolobus</taxon>
    </lineage>
</organism>
<reference evidence="2 3" key="1">
    <citation type="journal article" date="2011" name="Appl. Environ. Microbiol.">
        <title>Methanogenic archaea isolated from Taiwan's Chelungpu fault.</title>
        <authorList>
            <person name="Wu S.Y."/>
            <person name="Lai M.C."/>
        </authorList>
    </citation>
    <scope>NUCLEOTIDE SEQUENCE [LARGE SCALE GENOMIC DNA]</scope>
    <source>
        <strain evidence="2 3">St545Mb</strain>
    </source>
</reference>
<dbReference type="EMBL" id="JTEO01000002">
    <property type="protein sequence ID" value="MCQ6962288.1"/>
    <property type="molecule type" value="Genomic_DNA"/>
</dbReference>
<feature type="transmembrane region" description="Helical" evidence="1">
    <location>
        <begin position="70"/>
        <end position="93"/>
    </location>
</feature>
<accession>A0AAE3KYP4</accession>
<evidence type="ECO:0000313" key="2">
    <source>
        <dbReference type="EMBL" id="MCQ6962288.1"/>
    </source>
</evidence>